<evidence type="ECO:0000313" key="2">
    <source>
        <dbReference type="Proteomes" id="UP000565711"/>
    </source>
</evidence>
<sequence length="62" mass="7050">MEQTLRIDGHLYRLLGAAPLSTKSRACYGKRRYTLERVADGSVWESFGARLNPAAELVRRIE</sequence>
<protein>
    <submittedName>
        <fullName evidence="1">Uncharacterized protein</fullName>
    </submittedName>
</protein>
<dbReference type="AlphaFoldDB" id="A0A846XQ84"/>
<dbReference type="EMBL" id="JAAXOP010000001">
    <property type="protein sequence ID" value="NKY48777.1"/>
    <property type="molecule type" value="Genomic_DNA"/>
</dbReference>
<dbReference type="RefSeq" id="WP_067870053.1">
    <property type="nucleotide sequence ID" value="NZ_JAAXOP010000001.1"/>
</dbReference>
<dbReference type="Proteomes" id="UP000565711">
    <property type="component" value="Unassembled WGS sequence"/>
</dbReference>
<keyword evidence="2" id="KW-1185">Reference proteome</keyword>
<comment type="caution">
    <text evidence="1">The sequence shown here is derived from an EMBL/GenBank/DDBJ whole genome shotgun (WGS) entry which is preliminary data.</text>
</comment>
<proteinExistence type="predicted"/>
<accession>A0A846XQ84</accession>
<evidence type="ECO:0000313" key="1">
    <source>
        <dbReference type="EMBL" id="NKY48777.1"/>
    </source>
</evidence>
<reference evidence="1 2" key="1">
    <citation type="submission" date="2020-04" db="EMBL/GenBank/DDBJ databases">
        <title>MicrobeNet Type strains.</title>
        <authorList>
            <person name="Nicholson A.C."/>
        </authorList>
    </citation>
    <scope>NUCLEOTIDE SEQUENCE [LARGE SCALE GENOMIC DNA]</scope>
    <source>
        <strain evidence="1 2">JCM 12354</strain>
    </source>
</reference>
<organism evidence="1 2">
    <name type="scientific">Nocardia vermiculata</name>
    <dbReference type="NCBI Taxonomy" id="257274"/>
    <lineage>
        <taxon>Bacteria</taxon>
        <taxon>Bacillati</taxon>
        <taxon>Actinomycetota</taxon>
        <taxon>Actinomycetes</taxon>
        <taxon>Mycobacteriales</taxon>
        <taxon>Nocardiaceae</taxon>
        <taxon>Nocardia</taxon>
    </lineage>
</organism>
<name>A0A846XQ84_9NOCA</name>
<gene>
    <name evidence="1" type="ORF">HGA08_00945</name>
</gene>